<proteinExistence type="predicted"/>
<feature type="signal peptide" evidence="1">
    <location>
        <begin position="1"/>
        <end position="24"/>
    </location>
</feature>
<dbReference type="InterPro" id="IPR021669">
    <property type="entry name" value="Bd37_core"/>
</dbReference>
<keyword evidence="1" id="KW-0732">Signal</keyword>
<gene>
    <name evidence="3" type="ORF">X943_002816</name>
</gene>
<evidence type="ECO:0000313" key="4">
    <source>
        <dbReference type="Proteomes" id="UP001195914"/>
    </source>
</evidence>
<dbReference type="AlphaFoldDB" id="A0AAD9G7G5"/>
<evidence type="ECO:0000313" key="3">
    <source>
        <dbReference type="EMBL" id="KAK1933236.1"/>
    </source>
</evidence>
<feature type="chain" id="PRO_5042141815" description="Bd37 core domain-containing protein" evidence="1">
    <location>
        <begin position="25"/>
        <end position="165"/>
    </location>
</feature>
<sequence>MRFLGILRASALCLLVSAFHGTNCQDLDEKQMQEKLMQEIAEQRKELVERLSKSDAPYSLQDMTFFLGILRDEADVDPEAVLKIGEKIHTFLGNFGIHGEDAKASLAIFMEMIQEYVMGLFSSTKQLSNEERAEMRKTVAAILEQLPKSYVDTQAEDSTIDLPSE</sequence>
<dbReference type="Pfam" id="PF11641">
    <property type="entry name" value="Antigen_Bd37"/>
    <property type="match status" value="1"/>
</dbReference>
<reference evidence="3" key="2">
    <citation type="submission" date="2021-05" db="EMBL/GenBank/DDBJ databases">
        <authorList>
            <person name="Pain A."/>
        </authorList>
    </citation>
    <scope>NUCLEOTIDE SEQUENCE</scope>
    <source>
        <strain evidence="3">1802A</strain>
    </source>
</reference>
<organism evidence="3 4">
    <name type="scientific">Babesia divergens</name>
    <dbReference type="NCBI Taxonomy" id="32595"/>
    <lineage>
        <taxon>Eukaryota</taxon>
        <taxon>Sar</taxon>
        <taxon>Alveolata</taxon>
        <taxon>Apicomplexa</taxon>
        <taxon>Aconoidasida</taxon>
        <taxon>Piroplasmida</taxon>
        <taxon>Babesiidae</taxon>
        <taxon>Babesia</taxon>
    </lineage>
</organism>
<protein>
    <recommendedName>
        <fullName evidence="2">Bd37 core domain-containing protein</fullName>
    </recommendedName>
</protein>
<comment type="caution">
    <text evidence="3">The sequence shown here is derived from an EMBL/GenBank/DDBJ whole genome shotgun (WGS) entry which is preliminary data.</text>
</comment>
<feature type="domain" description="Bd37 core" evidence="2">
    <location>
        <begin position="34"/>
        <end position="133"/>
    </location>
</feature>
<keyword evidence="4" id="KW-1185">Reference proteome</keyword>
<dbReference type="InterPro" id="IPR038272">
    <property type="entry name" value="Bd37_core_sf"/>
</dbReference>
<accession>A0AAD9G7G5</accession>
<name>A0AAD9G7G5_BABDI</name>
<evidence type="ECO:0000259" key="2">
    <source>
        <dbReference type="Pfam" id="PF11641"/>
    </source>
</evidence>
<dbReference type="Proteomes" id="UP001195914">
    <property type="component" value="Unassembled WGS sequence"/>
</dbReference>
<dbReference type="Gene3D" id="1.10.4170.10">
    <property type="entry name" value="Glycosylphosphatidylinositol-anchored merozoite surface protein"/>
    <property type="match status" value="1"/>
</dbReference>
<reference evidence="3" key="1">
    <citation type="journal article" date="2014" name="Nucleic Acids Res.">
        <title>The evolutionary dynamics of variant antigen genes in Babesia reveal a history of genomic innovation underlying host-parasite interaction.</title>
        <authorList>
            <person name="Jackson A.P."/>
            <person name="Otto T.D."/>
            <person name="Darby A."/>
            <person name="Ramaprasad A."/>
            <person name="Xia D."/>
            <person name="Echaide I.E."/>
            <person name="Farber M."/>
            <person name="Gahlot S."/>
            <person name="Gamble J."/>
            <person name="Gupta D."/>
            <person name="Gupta Y."/>
            <person name="Jackson L."/>
            <person name="Malandrin L."/>
            <person name="Malas T.B."/>
            <person name="Moussa E."/>
            <person name="Nair M."/>
            <person name="Reid A.J."/>
            <person name="Sanders M."/>
            <person name="Sharma J."/>
            <person name="Tracey A."/>
            <person name="Quail M.A."/>
            <person name="Weir W."/>
            <person name="Wastling J.M."/>
            <person name="Hall N."/>
            <person name="Willadsen P."/>
            <person name="Lingelbach K."/>
            <person name="Shiels B."/>
            <person name="Tait A."/>
            <person name="Berriman M."/>
            <person name="Allred D.R."/>
            <person name="Pain A."/>
        </authorList>
    </citation>
    <scope>NUCLEOTIDE SEQUENCE</scope>
    <source>
        <strain evidence="3">1802A</strain>
    </source>
</reference>
<dbReference type="EMBL" id="JAHBMH010000073">
    <property type="protein sequence ID" value="KAK1933236.1"/>
    <property type="molecule type" value="Genomic_DNA"/>
</dbReference>
<evidence type="ECO:0000256" key="1">
    <source>
        <dbReference type="SAM" id="SignalP"/>
    </source>
</evidence>